<reference evidence="1 2" key="1">
    <citation type="submission" date="2020-10" db="EMBL/GenBank/DDBJ databases">
        <title>Sequencing the genomes of 1000 actinobacteria strains.</title>
        <authorList>
            <person name="Klenk H.-P."/>
        </authorList>
    </citation>
    <scope>NUCLEOTIDE SEQUENCE [LARGE SCALE GENOMIC DNA]</scope>
    <source>
        <strain evidence="1 2">DSM 43748</strain>
    </source>
</reference>
<organism evidence="1 2">
    <name type="scientific">Nonomuraea africana</name>
    <dbReference type="NCBI Taxonomy" id="46171"/>
    <lineage>
        <taxon>Bacteria</taxon>
        <taxon>Bacillati</taxon>
        <taxon>Actinomycetota</taxon>
        <taxon>Actinomycetes</taxon>
        <taxon>Streptosporangiales</taxon>
        <taxon>Streptosporangiaceae</taxon>
        <taxon>Nonomuraea</taxon>
    </lineage>
</organism>
<name>A0ABR9KA03_9ACTN</name>
<evidence type="ECO:0000313" key="2">
    <source>
        <dbReference type="Proteomes" id="UP000661607"/>
    </source>
</evidence>
<gene>
    <name evidence="1" type="ORF">H4W81_001598</name>
</gene>
<accession>A0ABR9KA03</accession>
<keyword evidence="2" id="KW-1185">Reference proteome</keyword>
<dbReference type="EMBL" id="JADBEF010000001">
    <property type="protein sequence ID" value="MBE1558819.1"/>
    <property type="molecule type" value="Genomic_DNA"/>
</dbReference>
<dbReference type="Proteomes" id="UP000661607">
    <property type="component" value="Unassembled WGS sequence"/>
</dbReference>
<comment type="caution">
    <text evidence="1">The sequence shown here is derived from an EMBL/GenBank/DDBJ whole genome shotgun (WGS) entry which is preliminary data.</text>
</comment>
<protein>
    <submittedName>
        <fullName evidence="1">Uncharacterized protein</fullName>
    </submittedName>
</protein>
<dbReference type="RefSeq" id="WP_192774187.1">
    <property type="nucleotide sequence ID" value="NZ_BAAASY010000037.1"/>
</dbReference>
<evidence type="ECO:0000313" key="1">
    <source>
        <dbReference type="EMBL" id="MBE1558819.1"/>
    </source>
</evidence>
<proteinExistence type="predicted"/>
<sequence>MTDCRASLAADALLPHLLEGRHTGPVFLTGRRARVELPPGALDPGSGRAQLSYRRAAELFETPPPTYPAARGLCTSCATARSLARCARVSQEALARRQQARALAARRR</sequence>